<dbReference type="Proteomes" id="UP000648801">
    <property type="component" value="Unassembled WGS sequence"/>
</dbReference>
<protein>
    <submittedName>
        <fullName evidence="1">Osmotically inducible protein OsmC</fullName>
    </submittedName>
</protein>
<dbReference type="NCBIfam" id="TIGR03562">
    <property type="entry name" value="osmo_induc_OsmC"/>
    <property type="match status" value="1"/>
</dbReference>
<dbReference type="GO" id="GO:0006979">
    <property type="term" value="P:response to oxidative stress"/>
    <property type="evidence" value="ECO:0007669"/>
    <property type="project" value="InterPro"/>
</dbReference>
<dbReference type="InterPro" id="IPR003718">
    <property type="entry name" value="OsmC/Ohr_fam"/>
</dbReference>
<dbReference type="GO" id="GO:0004601">
    <property type="term" value="F:peroxidase activity"/>
    <property type="evidence" value="ECO:0007669"/>
    <property type="project" value="InterPro"/>
</dbReference>
<dbReference type="Pfam" id="PF02566">
    <property type="entry name" value="OsmC"/>
    <property type="match status" value="1"/>
</dbReference>
<dbReference type="SUPFAM" id="SSF82784">
    <property type="entry name" value="OsmC-like"/>
    <property type="match status" value="1"/>
</dbReference>
<evidence type="ECO:0000313" key="1">
    <source>
        <dbReference type="EMBL" id="GGA70879.1"/>
    </source>
</evidence>
<dbReference type="InterPro" id="IPR052707">
    <property type="entry name" value="OsmC_Ohr_Peroxiredoxin"/>
</dbReference>
<proteinExistence type="predicted"/>
<organism evidence="1 2">
    <name type="scientific">Edaphobacter acidisoli</name>
    <dbReference type="NCBI Taxonomy" id="2040573"/>
    <lineage>
        <taxon>Bacteria</taxon>
        <taxon>Pseudomonadati</taxon>
        <taxon>Acidobacteriota</taxon>
        <taxon>Terriglobia</taxon>
        <taxon>Terriglobales</taxon>
        <taxon>Acidobacteriaceae</taxon>
        <taxon>Edaphobacter</taxon>
    </lineage>
</organism>
<reference evidence="1" key="2">
    <citation type="submission" date="2020-09" db="EMBL/GenBank/DDBJ databases">
        <authorList>
            <person name="Sun Q."/>
            <person name="Zhou Y."/>
        </authorList>
    </citation>
    <scope>NUCLEOTIDE SEQUENCE</scope>
    <source>
        <strain evidence="1">CGMCC 1.15447</strain>
    </source>
</reference>
<dbReference type="PANTHER" id="PTHR42830:SF1">
    <property type="entry name" value="OSMOTICALLY INDUCIBLE FAMILY PROTEIN"/>
    <property type="match status" value="1"/>
</dbReference>
<accession>A0A916RTV8</accession>
<dbReference type="InterPro" id="IPR036102">
    <property type="entry name" value="OsmC/Ohrsf"/>
</dbReference>
<dbReference type="Gene3D" id="3.30.300.20">
    <property type="match status" value="1"/>
</dbReference>
<sequence length="140" mass="14606">MDRSASAVWKGSLKEGNGTISTQSGTLKDTQYSFKARFADGVGTNPEELIAAAHAGCFTMALSAQFTQAGFTADSIETTAVLTLDQTGTPTITKIHLTTTAKVPGIDKAKFDELAHNAEVGCPVSRVLKAATITLDATLV</sequence>
<dbReference type="AlphaFoldDB" id="A0A916RTV8"/>
<dbReference type="InterPro" id="IPR019904">
    <property type="entry name" value="Peroxiredoxin_OsmC"/>
</dbReference>
<evidence type="ECO:0000313" key="2">
    <source>
        <dbReference type="Proteomes" id="UP000648801"/>
    </source>
</evidence>
<reference evidence="1" key="1">
    <citation type="journal article" date="2014" name="Int. J. Syst. Evol. Microbiol.">
        <title>Complete genome sequence of Corynebacterium casei LMG S-19264T (=DSM 44701T), isolated from a smear-ripened cheese.</title>
        <authorList>
            <consortium name="US DOE Joint Genome Institute (JGI-PGF)"/>
            <person name="Walter F."/>
            <person name="Albersmeier A."/>
            <person name="Kalinowski J."/>
            <person name="Ruckert C."/>
        </authorList>
    </citation>
    <scope>NUCLEOTIDE SEQUENCE</scope>
    <source>
        <strain evidence="1">CGMCC 1.15447</strain>
    </source>
</reference>
<comment type="caution">
    <text evidence="1">The sequence shown here is derived from an EMBL/GenBank/DDBJ whole genome shotgun (WGS) entry which is preliminary data.</text>
</comment>
<dbReference type="InterPro" id="IPR015946">
    <property type="entry name" value="KH_dom-like_a/b"/>
</dbReference>
<dbReference type="PANTHER" id="PTHR42830">
    <property type="entry name" value="OSMOTICALLY INDUCIBLE FAMILY PROTEIN"/>
    <property type="match status" value="1"/>
</dbReference>
<keyword evidence="2" id="KW-1185">Reference proteome</keyword>
<name>A0A916RTV8_9BACT</name>
<gene>
    <name evidence="1" type="primary">osmC</name>
    <name evidence="1" type="ORF">GCM10011507_23060</name>
</gene>
<dbReference type="EMBL" id="BMJB01000001">
    <property type="protein sequence ID" value="GGA70879.1"/>
    <property type="molecule type" value="Genomic_DNA"/>
</dbReference>